<sequence>MGNEMQKVLFKVQDKPLIQYTTEILIDSPLIKSIVFNLGYRGEDVRSWVLAQSFSQRICSSTQTEWTIYNAISKALDYIPEQTIVCCNGDEIRLGLRIEEALDFHWKNDNFATMVGCYKNCLYRHRLLHIDSHSKLLLSSELKAQRFKTDLLTVGLVNAGILIFEKKIAQFFLNDLNNAEWNAIINPLVKKKMMFIYIARNLNYFNIGTEEELKEDLIFFNTSLSGTC</sequence>
<name>A0A2M6XTT8_9BACT</name>
<evidence type="ECO:0008006" key="3">
    <source>
        <dbReference type="Google" id="ProtNLM"/>
    </source>
</evidence>
<evidence type="ECO:0000313" key="2">
    <source>
        <dbReference type="Proteomes" id="UP000229784"/>
    </source>
</evidence>
<reference evidence="2" key="1">
    <citation type="submission" date="2017-09" db="EMBL/GenBank/DDBJ databases">
        <title>Depth-based differentiation of microbial function through sediment-hosted aquifers and enrichment of novel symbionts in the deep terrestrial subsurface.</title>
        <authorList>
            <person name="Probst A.J."/>
            <person name="Ladd B."/>
            <person name="Jarett J.K."/>
            <person name="Geller-Mcgrath D.E."/>
            <person name="Sieber C.M.K."/>
            <person name="Emerson J.B."/>
            <person name="Anantharaman K."/>
            <person name="Thomas B.C."/>
            <person name="Malmstrom R."/>
            <person name="Stieglmeier M."/>
            <person name="Klingl A."/>
            <person name="Woyke T."/>
            <person name="Ryan C.M."/>
            <person name="Banfield J.F."/>
        </authorList>
    </citation>
    <scope>NUCLEOTIDE SEQUENCE [LARGE SCALE GENOMIC DNA]</scope>
</reference>
<dbReference type="EMBL" id="PEXQ01000070">
    <property type="protein sequence ID" value="PIU14283.1"/>
    <property type="molecule type" value="Genomic_DNA"/>
</dbReference>
<organism evidence="1 2">
    <name type="scientific">bacterium (Candidatus Gribaldobacteria) CG08_land_8_20_14_0_20_39_15</name>
    <dbReference type="NCBI Taxonomy" id="2014273"/>
    <lineage>
        <taxon>Bacteria</taxon>
        <taxon>Candidatus Gribaldobacteria</taxon>
    </lineage>
</organism>
<dbReference type="Proteomes" id="UP000229784">
    <property type="component" value="Unassembled WGS sequence"/>
</dbReference>
<proteinExistence type="predicted"/>
<evidence type="ECO:0000313" key="1">
    <source>
        <dbReference type="EMBL" id="PIU14283.1"/>
    </source>
</evidence>
<gene>
    <name evidence="1" type="ORF">COT20_02820</name>
</gene>
<protein>
    <recommendedName>
        <fullName evidence="3">Nucleotidyl transferase domain-containing protein</fullName>
    </recommendedName>
</protein>
<accession>A0A2M6XTT8</accession>
<dbReference type="AlphaFoldDB" id="A0A2M6XTT8"/>
<dbReference type="SUPFAM" id="SSF53448">
    <property type="entry name" value="Nucleotide-diphospho-sugar transferases"/>
    <property type="match status" value="1"/>
</dbReference>
<dbReference type="Gene3D" id="3.90.550.10">
    <property type="entry name" value="Spore Coat Polysaccharide Biosynthesis Protein SpsA, Chain A"/>
    <property type="match status" value="1"/>
</dbReference>
<comment type="caution">
    <text evidence="1">The sequence shown here is derived from an EMBL/GenBank/DDBJ whole genome shotgun (WGS) entry which is preliminary data.</text>
</comment>
<dbReference type="InterPro" id="IPR029044">
    <property type="entry name" value="Nucleotide-diphossugar_trans"/>
</dbReference>